<comment type="caution">
    <text evidence="1">The sequence shown here is derived from an EMBL/GenBank/DDBJ whole genome shotgun (WGS) entry which is preliminary data.</text>
</comment>
<evidence type="ECO:0000313" key="1">
    <source>
        <dbReference type="EMBL" id="KAG8096567.1"/>
    </source>
</evidence>
<proteinExistence type="predicted"/>
<accession>A0A8J6BUA7</accession>
<dbReference type="EMBL" id="JAAALK010000079">
    <property type="protein sequence ID" value="KAG8096567.1"/>
    <property type="molecule type" value="Genomic_DNA"/>
</dbReference>
<gene>
    <name evidence="1" type="ORF">GUJ93_ZPchr0013g37235</name>
</gene>
<sequence>MSFLCPDQRASCPIDVVLHPMPRVPCPAPDALPYPTLHARRCPASYAPRPTSMLIRAPYRTSSRVLHPTPPLDAVPRLTSRIPYLTLDAIPCPGDRPL</sequence>
<keyword evidence="2" id="KW-1185">Reference proteome</keyword>
<protein>
    <submittedName>
        <fullName evidence="1">Uncharacterized protein</fullName>
    </submittedName>
</protein>
<reference evidence="1" key="1">
    <citation type="journal article" date="2021" name="bioRxiv">
        <title>Whole Genome Assembly and Annotation of Northern Wild Rice, Zizania palustris L., Supports a Whole Genome Duplication in the Zizania Genus.</title>
        <authorList>
            <person name="Haas M."/>
            <person name="Kono T."/>
            <person name="Macchietto M."/>
            <person name="Millas R."/>
            <person name="McGilp L."/>
            <person name="Shao M."/>
            <person name="Duquette J."/>
            <person name="Hirsch C.N."/>
            <person name="Kimball J."/>
        </authorList>
    </citation>
    <scope>NUCLEOTIDE SEQUENCE</scope>
    <source>
        <tissue evidence="1">Fresh leaf tissue</tissue>
    </source>
</reference>
<name>A0A8J6BUA7_ZIZPA</name>
<dbReference type="AlphaFoldDB" id="A0A8J6BUA7"/>
<reference evidence="1" key="2">
    <citation type="submission" date="2021-02" db="EMBL/GenBank/DDBJ databases">
        <authorList>
            <person name="Kimball J.A."/>
            <person name="Haas M.W."/>
            <person name="Macchietto M."/>
            <person name="Kono T."/>
            <person name="Duquette J."/>
            <person name="Shao M."/>
        </authorList>
    </citation>
    <scope>NUCLEOTIDE SEQUENCE</scope>
    <source>
        <tissue evidence="1">Fresh leaf tissue</tissue>
    </source>
</reference>
<dbReference type="Proteomes" id="UP000729402">
    <property type="component" value="Unassembled WGS sequence"/>
</dbReference>
<evidence type="ECO:0000313" key="2">
    <source>
        <dbReference type="Proteomes" id="UP000729402"/>
    </source>
</evidence>
<organism evidence="1 2">
    <name type="scientific">Zizania palustris</name>
    <name type="common">Northern wild rice</name>
    <dbReference type="NCBI Taxonomy" id="103762"/>
    <lineage>
        <taxon>Eukaryota</taxon>
        <taxon>Viridiplantae</taxon>
        <taxon>Streptophyta</taxon>
        <taxon>Embryophyta</taxon>
        <taxon>Tracheophyta</taxon>
        <taxon>Spermatophyta</taxon>
        <taxon>Magnoliopsida</taxon>
        <taxon>Liliopsida</taxon>
        <taxon>Poales</taxon>
        <taxon>Poaceae</taxon>
        <taxon>BOP clade</taxon>
        <taxon>Oryzoideae</taxon>
        <taxon>Oryzeae</taxon>
        <taxon>Zizaniinae</taxon>
        <taxon>Zizania</taxon>
    </lineage>
</organism>